<sequence length="123" mass="14355">MLDACLNILWGMLDEQILRRIWRRSQPRNQALVCRQHRICYCCLNIGAQLIIRDHPLGLGRPNLLQVAIEHLKFLKHGLRWETRKPRASGLQHRHHLRPRPALVLHTPPAHSAQHLLHPVIAE</sequence>
<dbReference type="EnsemblPlants" id="TuG1812S0001850100.01.T01">
    <property type="protein sequence ID" value="TuG1812S0001850100.01.T01.s_cds13002"/>
    <property type="gene ID" value="TuG1812S0001850100.01"/>
</dbReference>
<dbReference type="Proteomes" id="UP000015106">
    <property type="component" value="Unassembled WGS sequence"/>
</dbReference>
<dbReference type="Gramene" id="TuG1812S0001850100.01.T01">
    <property type="protein sequence ID" value="TuG1812S0001850100.01.T01.s_cds13002"/>
    <property type="gene ID" value="TuG1812S0001850100.01"/>
</dbReference>
<keyword evidence="2" id="KW-1185">Reference proteome</keyword>
<reference evidence="2" key="1">
    <citation type="journal article" date="2013" name="Nature">
        <title>Draft genome of the wheat A-genome progenitor Triticum urartu.</title>
        <authorList>
            <person name="Ling H.Q."/>
            <person name="Zhao S."/>
            <person name="Liu D."/>
            <person name="Wang J."/>
            <person name="Sun H."/>
            <person name="Zhang C."/>
            <person name="Fan H."/>
            <person name="Li D."/>
            <person name="Dong L."/>
            <person name="Tao Y."/>
            <person name="Gao C."/>
            <person name="Wu H."/>
            <person name="Li Y."/>
            <person name="Cui Y."/>
            <person name="Guo X."/>
            <person name="Zheng S."/>
            <person name="Wang B."/>
            <person name="Yu K."/>
            <person name="Liang Q."/>
            <person name="Yang W."/>
            <person name="Lou X."/>
            <person name="Chen J."/>
            <person name="Feng M."/>
            <person name="Jian J."/>
            <person name="Zhang X."/>
            <person name="Luo G."/>
            <person name="Jiang Y."/>
            <person name="Liu J."/>
            <person name="Wang Z."/>
            <person name="Sha Y."/>
            <person name="Zhang B."/>
            <person name="Wu H."/>
            <person name="Tang D."/>
            <person name="Shen Q."/>
            <person name="Xue P."/>
            <person name="Zou S."/>
            <person name="Wang X."/>
            <person name="Liu X."/>
            <person name="Wang F."/>
            <person name="Yang Y."/>
            <person name="An X."/>
            <person name="Dong Z."/>
            <person name="Zhang K."/>
            <person name="Zhang X."/>
            <person name="Luo M.C."/>
            <person name="Dvorak J."/>
            <person name="Tong Y."/>
            <person name="Wang J."/>
            <person name="Yang H."/>
            <person name="Li Z."/>
            <person name="Wang D."/>
            <person name="Zhang A."/>
            <person name="Wang J."/>
        </authorList>
    </citation>
    <scope>NUCLEOTIDE SEQUENCE</scope>
    <source>
        <strain evidence="2">cv. G1812</strain>
    </source>
</reference>
<name>A0A8R7RAH0_TRIUA</name>
<evidence type="ECO:0000313" key="1">
    <source>
        <dbReference type="EnsemblPlants" id="TuG1812S0001850100.01.T01.s_cds13002"/>
    </source>
</evidence>
<protein>
    <submittedName>
        <fullName evidence="1">Uncharacterized protein</fullName>
    </submittedName>
</protein>
<proteinExistence type="predicted"/>
<reference evidence="1" key="2">
    <citation type="submission" date="2022-06" db="UniProtKB">
        <authorList>
            <consortium name="EnsemblPlants"/>
        </authorList>
    </citation>
    <scope>IDENTIFICATION</scope>
</reference>
<dbReference type="AlphaFoldDB" id="A0A8R7RAH0"/>
<evidence type="ECO:0000313" key="2">
    <source>
        <dbReference type="Proteomes" id="UP000015106"/>
    </source>
</evidence>
<accession>A0A8R7RAH0</accession>
<organism evidence="1 2">
    <name type="scientific">Triticum urartu</name>
    <name type="common">Red wild einkorn</name>
    <name type="synonym">Crithodium urartu</name>
    <dbReference type="NCBI Taxonomy" id="4572"/>
    <lineage>
        <taxon>Eukaryota</taxon>
        <taxon>Viridiplantae</taxon>
        <taxon>Streptophyta</taxon>
        <taxon>Embryophyta</taxon>
        <taxon>Tracheophyta</taxon>
        <taxon>Spermatophyta</taxon>
        <taxon>Magnoliopsida</taxon>
        <taxon>Liliopsida</taxon>
        <taxon>Poales</taxon>
        <taxon>Poaceae</taxon>
        <taxon>BOP clade</taxon>
        <taxon>Pooideae</taxon>
        <taxon>Triticodae</taxon>
        <taxon>Triticeae</taxon>
        <taxon>Triticinae</taxon>
        <taxon>Triticum</taxon>
    </lineage>
</organism>